<evidence type="ECO:0000256" key="1">
    <source>
        <dbReference type="SAM" id="Phobius"/>
    </source>
</evidence>
<sequence length="89" mass="10164">MLIITGILLLLHLFDGHTEVAHEVIGIGFITPVAFHIRRNRKGLKIHFRQHVFIPEVMALAALTLWFIYLESKQLSLDALIVEKTLNAH</sequence>
<evidence type="ECO:0000313" key="3">
    <source>
        <dbReference type="Proteomes" id="UP000007364"/>
    </source>
</evidence>
<name>K2PS26_9FLAO</name>
<organism evidence="2 3">
    <name type="scientific">Galbibacter marinus</name>
    <dbReference type="NCBI Taxonomy" id="555500"/>
    <lineage>
        <taxon>Bacteria</taxon>
        <taxon>Pseudomonadati</taxon>
        <taxon>Bacteroidota</taxon>
        <taxon>Flavobacteriia</taxon>
        <taxon>Flavobacteriales</taxon>
        <taxon>Flavobacteriaceae</taxon>
        <taxon>Galbibacter</taxon>
    </lineage>
</organism>
<dbReference type="OrthoDB" id="5363112at2"/>
<comment type="caution">
    <text evidence="2">The sequence shown here is derived from an EMBL/GenBank/DDBJ whole genome shotgun (WGS) entry which is preliminary data.</text>
</comment>
<keyword evidence="3" id="KW-1185">Reference proteome</keyword>
<accession>K2PS26</accession>
<feature type="transmembrane region" description="Helical" evidence="1">
    <location>
        <begin position="20"/>
        <end position="38"/>
    </location>
</feature>
<feature type="transmembrane region" description="Helical" evidence="1">
    <location>
        <begin position="50"/>
        <end position="69"/>
    </location>
</feature>
<keyword evidence="1" id="KW-1133">Transmembrane helix</keyword>
<dbReference type="RefSeq" id="WP_008992460.1">
    <property type="nucleotide sequence ID" value="NZ_AMSG01000025.1"/>
</dbReference>
<dbReference type="AlphaFoldDB" id="K2PS26"/>
<dbReference type="EMBL" id="AMSG01000025">
    <property type="protein sequence ID" value="EKF54289.1"/>
    <property type="molecule type" value="Genomic_DNA"/>
</dbReference>
<keyword evidence="1" id="KW-0472">Membrane</keyword>
<evidence type="ECO:0000313" key="2">
    <source>
        <dbReference type="EMBL" id="EKF54289.1"/>
    </source>
</evidence>
<dbReference type="Proteomes" id="UP000007364">
    <property type="component" value="Unassembled WGS sequence"/>
</dbReference>
<reference evidence="2 3" key="1">
    <citation type="journal article" date="2012" name="J. Bacteriol.">
        <title>Genome Sequence of Galbibacter marinum Type Strain ck-I2-15.</title>
        <authorList>
            <person name="Lai Q."/>
            <person name="Li C."/>
            <person name="Shao Z."/>
        </authorList>
    </citation>
    <scope>NUCLEOTIDE SEQUENCE [LARGE SCALE GENOMIC DNA]</scope>
    <source>
        <strain evidence="3">ck-I2-15</strain>
    </source>
</reference>
<gene>
    <name evidence="2" type="ORF">I215_13108</name>
</gene>
<proteinExistence type="predicted"/>
<protein>
    <submittedName>
        <fullName evidence="2">Uncharacterized protein</fullName>
    </submittedName>
</protein>
<keyword evidence="1" id="KW-0812">Transmembrane</keyword>